<sequence length="157" mass="17873">MLPDESEDDDDNFKIYEDLFVRRTEAQAGELKEEERIQTAIKNEVVAEEPYHENVVARVNITEEVWDVVGRCAAEVWREGIEDAEQFVRRAGGKELDAFISIIHPKVAGDDKVDLSNPGLEDEHFIDAHALIDSRCTGSCIDKGFVKQYGFPTQRYI</sequence>
<organism evidence="1 2">
    <name type="scientific">Sanghuangporus baumii</name>
    <name type="common">Phellinus baumii</name>
    <dbReference type="NCBI Taxonomy" id="108892"/>
    <lineage>
        <taxon>Eukaryota</taxon>
        <taxon>Fungi</taxon>
        <taxon>Dikarya</taxon>
        <taxon>Basidiomycota</taxon>
        <taxon>Agaricomycotina</taxon>
        <taxon>Agaricomycetes</taxon>
        <taxon>Hymenochaetales</taxon>
        <taxon>Hymenochaetaceae</taxon>
        <taxon>Sanghuangporus</taxon>
    </lineage>
</organism>
<reference evidence="1" key="1">
    <citation type="submission" date="2016-06" db="EMBL/GenBank/DDBJ databases">
        <title>Draft Genome sequence of the fungus Inonotus baumii.</title>
        <authorList>
            <person name="Zhu H."/>
            <person name="Lin W."/>
        </authorList>
    </citation>
    <scope>NUCLEOTIDE SEQUENCE</scope>
    <source>
        <strain evidence="1">821</strain>
    </source>
</reference>
<name>A0A9Q5I490_SANBA</name>
<dbReference type="AlphaFoldDB" id="A0A9Q5I490"/>
<proteinExistence type="predicted"/>
<dbReference type="Proteomes" id="UP000757232">
    <property type="component" value="Unassembled WGS sequence"/>
</dbReference>
<gene>
    <name evidence="1" type="ORF">A7U60_g1327</name>
</gene>
<keyword evidence="2" id="KW-1185">Reference proteome</keyword>
<accession>A0A9Q5I490</accession>
<evidence type="ECO:0000313" key="2">
    <source>
        <dbReference type="Proteomes" id="UP000757232"/>
    </source>
</evidence>
<dbReference type="EMBL" id="LNZH02000089">
    <property type="protein sequence ID" value="OCB91422.1"/>
    <property type="molecule type" value="Genomic_DNA"/>
</dbReference>
<comment type="caution">
    <text evidence="1">The sequence shown here is derived from an EMBL/GenBank/DDBJ whole genome shotgun (WGS) entry which is preliminary data.</text>
</comment>
<evidence type="ECO:0000313" key="1">
    <source>
        <dbReference type="EMBL" id="OCB91422.1"/>
    </source>
</evidence>
<protein>
    <submittedName>
        <fullName evidence="1">Uncharacterized protein</fullName>
    </submittedName>
</protein>